<keyword evidence="5" id="KW-0007">Acetylation</keyword>
<evidence type="ECO:0000256" key="13">
    <source>
        <dbReference type="RuleBase" id="RU003707"/>
    </source>
</evidence>
<dbReference type="NCBIfam" id="NF004794">
    <property type="entry name" value="PRK06142.1"/>
    <property type="match status" value="1"/>
</dbReference>
<keyword evidence="4" id="KW-0276">Fatty acid metabolism</keyword>
<keyword evidence="6" id="KW-0443">Lipid metabolism</keyword>
<evidence type="ECO:0000313" key="17">
    <source>
        <dbReference type="Proteomes" id="UP001234178"/>
    </source>
</evidence>
<evidence type="ECO:0000313" key="16">
    <source>
        <dbReference type="EMBL" id="KAK4037409.1"/>
    </source>
</evidence>
<dbReference type="Gene3D" id="1.10.12.10">
    <property type="entry name" value="Lyase 2-enoyl-coa Hydratase, Chain A, domain 2"/>
    <property type="match status" value="1"/>
</dbReference>
<dbReference type="PANTHER" id="PTHR43149">
    <property type="entry name" value="ENOYL-COA HYDRATASE"/>
    <property type="match status" value="1"/>
</dbReference>
<evidence type="ECO:0000256" key="7">
    <source>
        <dbReference type="ARBA" id="ARBA00023140"/>
    </source>
</evidence>
<reference evidence="14" key="3">
    <citation type="submission" date="2015-10" db="EMBL/GenBank/DDBJ databases">
        <authorList>
            <person name="Gilbert D.G."/>
        </authorList>
    </citation>
    <scope>NUCLEOTIDE SEQUENCE</scope>
</reference>
<evidence type="ECO:0000256" key="4">
    <source>
        <dbReference type="ARBA" id="ARBA00022832"/>
    </source>
</evidence>
<reference evidence="16 17" key="4">
    <citation type="journal article" date="2023" name="Nucleic Acids Res.">
        <title>The hologenome of Daphnia magna reveals possible DNA methylation and microbiome-mediated evolution of the host genome.</title>
        <authorList>
            <person name="Chaturvedi A."/>
            <person name="Li X."/>
            <person name="Dhandapani V."/>
            <person name="Marshall H."/>
            <person name="Kissane S."/>
            <person name="Cuenca-Cambronero M."/>
            <person name="Asole G."/>
            <person name="Calvet F."/>
            <person name="Ruiz-Romero M."/>
            <person name="Marangio P."/>
            <person name="Guigo R."/>
            <person name="Rago D."/>
            <person name="Mirbahai L."/>
            <person name="Eastwood N."/>
            <person name="Colbourne J.K."/>
            <person name="Zhou J."/>
            <person name="Mallon E."/>
            <person name="Orsini L."/>
        </authorList>
    </citation>
    <scope>NUCLEOTIDE SEQUENCE [LARGE SCALE GENOMIC DNA]</scope>
    <source>
        <strain evidence="16">LRV0_1</strain>
    </source>
</reference>
<sequence length="312" mass="34491">MQHTTYVRYNFKTGQTAVRKLTTTTANMATSSFSNKYKFETLLVSTPREYVYHVELNRPQQFNTMNSAFWREMVECFQAISEDSDCRVVVLSANGKHFTAGLDLTDMGPLMETVLGDGDVARKFRTLQQFIKSYQLSFTSVEQCNKPVIAAVHGGCIGGGVDLITAADIRFCTQDAFFQIKEVDIGLAADVGTLQRLPKVIGSDSLVRELAYTARKMFADEAAQAGLVSRVLSDKEIMLKVALEIASAIADKSPVAVQGSKHNLNYARDHSIEEGLNYMVIWNAAMLQSEDLRVAAMASMDRKGPPPSFSKL</sequence>
<keyword evidence="8 14" id="KW-0413">Isomerase</keyword>
<gene>
    <name evidence="16" type="ORF">OUZ56_029445</name>
</gene>
<organism evidence="14">
    <name type="scientific">Daphnia magna</name>
    <dbReference type="NCBI Taxonomy" id="35525"/>
    <lineage>
        <taxon>Eukaryota</taxon>
        <taxon>Metazoa</taxon>
        <taxon>Ecdysozoa</taxon>
        <taxon>Arthropoda</taxon>
        <taxon>Crustacea</taxon>
        <taxon>Branchiopoda</taxon>
        <taxon>Diplostraca</taxon>
        <taxon>Cladocera</taxon>
        <taxon>Anomopoda</taxon>
        <taxon>Daphniidae</taxon>
        <taxon>Daphnia</taxon>
    </lineage>
</organism>
<comment type="subcellular location">
    <subcellularLocation>
        <location evidence="1">Peroxisome</location>
    </subcellularLocation>
</comment>
<reference evidence="14" key="1">
    <citation type="submission" date="2015-10" db="EMBL/GenBank/DDBJ databases">
        <title>Daphnia magna gene sets from two clonal populations assembled and annotated with EvidentialGene.</title>
        <authorList>
            <person name="Gilbert D."/>
            <person name="Podicheti R."/>
            <person name="Orsini L."/>
            <person name="Colbourne J."/>
            <person name="Pfrender M."/>
        </authorList>
    </citation>
    <scope>NUCLEOTIDE SEQUENCE</scope>
</reference>
<evidence type="ECO:0000256" key="5">
    <source>
        <dbReference type="ARBA" id="ARBA00022990"/>
    </source>
</evidence>
<comment type="similarity">
    <text evidence="3 13">Belongs to the enoyl-CoA hydratase/isomerase family.</text>
</comment>
<dbReference type="InterPro" id="IPR018376">
    <property type="entry name" value="Enoyl-CoA_hyd/isom_CS"/>
</dbReference>
<evidence type="ECO:0000256" key="2">
    <source>
        <dbReference type="ARBA" id="ARBA00005005"/>
    </source>
</evidence>
<evidence type="ECO:0000256" key="1">
    <source>
        <dbReference type="ARBA" id="ARBA00004275"/>
    </source>
</evidence>
<proteinExistence type="inferred from homology"/>
<comment type="function">
    <text evidence="11">Isomerization of 3-trans,5-cis-dienoyl-CoA to 2-trans,4-trans-dienoyl-CoA.</text>
</comment>
<dbReference type="EMBL" id="GDIP01207148">
    <property type="protein sequence ID" value="JAJ16254.1"/>
    <property type="molecule type" value="Transcribed_RNA"/>
</dbReference>
<dbReference type="SUPFAM" id="SSF52096">
    <property type="entry name" value="ClpP/crotonase"/>
    <property type="match status" value="1"/>
</dbReference>
<keyword evidence="17" id="KW-1185">Reference proteome</keyword>
<dbReference type="Proteomes" id="UP001234178">
    <property type="component" value="Unassembled WGS sequence"/>
</dbReference>
<keyword evidence="7" id="KW-0576">Peroxisome</keyword>
<dbReference type="GO" id="GO:0005739">
    <property type="term" value="C:mitochondrion"/>
    <property type="evidence" value="ECO:0007669"/>
    <property type="project" value="TreeGrafter"/>
</dbReference>
<evidence type="ECO:0000256" key="10">
    <source>
        <dbReference type="ARBA" id="ARBA00052809"/>
    </source>
</evidence>
<dbReference type="Gene3D" id="3.90.226.10">
    <property type="entry name" value="2-enoyl-CoA Hydratase, Chain A, domain 1"/>
    <property type="match status" value="1"/>
</dbReference>
<dbReference type="InterPro" id="IPR001753">
    <property type="entry name" value="Enoyl-CoA_hydra/iso"/>
</dbReference>
<evidence type="ECO:0000313" key="14">
    <source>
        <dbReference type="EMBL" id="JAJ16254.1"/>
    </source>
</evidence>
<evidence type="ECO:0000256" key="12">
    <source>
        <dbReference type="ARBA" id="ARBA00071021"/>
    </source>
</evidence>
<accession>A0A0P5H3W1</accession>
<comment type="catalytic activity">
    <reaction evidence="10">
        <text>(3E,5Z,8Z,11Z,14Z)-eicosapentaenoyl-CoA = (2E,4E,8Z,11Z,14Z)-eicosapentaenoyl-CoA</text>
        <dbReference type="Rhea" id="RHEA:45224"/>
        <dbReference type="ChEBI" id="CHEBI:85090"/>
        <dbReference type="ChEBI" id="CHEBI:85091"/>
    </reaction>
</comment>
<dbReference type="GO" id="GO:0051750">
    <property type="term" value="F:delta(3,5)-delta(2,4)-dienoyl-CoA isomerase activity"/>
    <property type="evidence" value="ECO:0007669"/>
    <property type="project" value="TreeGrafter"/>
</dbReference>
<evidence type="ECO:0000256" key="9">
    <source>
        <dbReference type="ARBA" id="ARBA00051408"/>
    </source>
</evidence>
<name>A0A0P5H3W1_9CRUS</name>
<evidence type="ECO:0000313" key="15">
    <source>
        <dbReference type="EMBL" id="JAN47974.1"/>
    </source>
</evidence>
<evidence type="ECO:0000256" key="6">
    <source>
        <dbReference type="ARBA" id="ARBA00023098"/>
    </source>
</evidence>
<reference evidence="15" key="2">
    <citation type="submission" date="2015-10" db="EMBL/GenBank/DDBJ databases">
        <title>EvidentialGene: Evidence-directed Construction of Complete mRNA Transcriptomes without Genomes.</title>
        <authorList>
            <person name="Gilbert D.G."/>
        </authorList>
    </citation>
    <scope>NUCLEOTIDE SEQUENCE</scope>
</reference>
<dbReference type="EMBL" id="GDIQ01046763">
    <property type="protein sequence ID" value="JAN47974.1"/>
    <property type="molecule type" value="Transcribed_RNA"/>
</dbReference>
<dbReference type="PANTHER" id="PTHR43149:SF1">
    <property type="entry name" value="DELTA(3,5)-DELTA(2,4)-DIENOYL-COA ISOMERASE, MITOCHONDRIAL"/>
    <property type="match status" value="1"/>
</dbReference>
<comment type="catalytic activity">
    <reaction evidence="9">
        <text>(3E,5Z)-octadienoyl-CoA = (2E,4E)-octadienoyl-CoA</text>
        <dbReference type="Rhea" id="RHEA:45244"/>
        <dbReference type="ChEBI" id="CHEBI:62243"/>
        <dbReference type="ChEBI" id="CHEBI:85108"/>
    </reaction>
</comment>
<dbReference type="OrthoDB" id="14970at2759"/>
<evidence type="ECO:0000256" key="11">
    <source>
        <dbReference type="ARBA" id="ARBA00055786"/>
    </source>
</evidence>
<dbReference type="InterPro" id="IPR045002">
    <property type="entry name" value="Ech1-like"/>
</dbReference>
<dbReference type="UniPathway" id="UPA00659"/>
<dbReference type="EMBL" id="JAOYFB010000040">
    <property type="protein sequence ID" value="KAK4037409.1"/>
    <property type="molecule type" value="Genomic_DNA"/>
</dbReference>
<evidence type="ECO:0000256" key="8">
    <source>
        <dbReference type="ARBA" id="ARBA00023235"/>
    </source>
</evidence>
<dbReference type="InterPro" id="IPR029045">
    <property type="entry name" value="ClpP/crotonase-like_dom_sf"/>
</dbReference>
<dbReference type="PROSITE" id="PS00166">
    <property type="entry name" value="ENOYL_COA_HYDRATASE"/>
    <property type="match status" value="1"/>
</dbReference>
<dbReference type="GO" id="GO:0005777">
    <property type="term" value="C:peroxisome"/>
    <property type="evidence" value="ECO:0007669"/>
    <property type="project" value="UniProtKB-SubCell"/>
</dbReference>
<dbReference type="CDD" id="cd06558">
    <property type="entry name" value="crotonase-like"/>
    <property type="match status" value="1"/>
</dbReference>
<evidence type="ECO:0000256" key="3">
    <source>
        <dbReference type="ARBA" id="ARBA00005254"/>
    </source>
</evidence>
<dbReference type="AlphaFoldDB" id="A0A0P5H3W1"/>
<dbReference type="FunFam" id="1.10.12.10:FF:000004">
    <property type="entry name" value="Delta3,5-delta2,4-dienoyl-CoA isomerase"/>
    <property type="match status" value="1"/>
</dbReference>
<dbReference type="InterPro" id="IPR014748">
    <property type="entry name" value="Enoyl-CoA_hydra_C"/>
</dbReference>
<dbReference type="GO" id="GO:0006635">
    <property type="term" value="P:fatty acid beta-oxidation"/>
    <property type="evidence" value="ECO:0007669"/>
    <property type="project" value="UniProtKB-UniPathway"/>
</dbReference>
<dbReference type="Pfam" id="PF00378">
    <property type="entry name" value="ECH_1"/>
    <property type="match status" value="1"/>
</dbReference>
<comment type="pathway">
    <text evidence="2">Lipid metabolism; fatty acid beta-oxidation.</text>
</comment>
<dbReference type="FunFam" id="3.90.226.10:FF:000024">
    <property type="entry name" value="Delta3,5-delta2,4-dienoyl-CoA isomerase"/>
    <property type="match status" value="1"/>
</dbReference>
<protein>
    <recommendedName>
        <fullName evidence="12">Delta(3,5)-Delta(2,4)-dienoyl-CoA isomerase, mitochondrial</fullName>
    </recommendedName>
</protein>